<dbReference type="AlphaFoldDB" id="A0A067NAA8"/>
<protein>
    <submittedName>
        <fullName evidence="2">Uncharacterized protein</fullName>
    </submittedName>
</protein>
<evidence type="ECO:0000256" key="1">
    <source>
        <dbReference type="SAM" id="MobiDB-lite"/>
    </source>
</evidence>
<organism evidence="2 3">
    <name type="scientific">Botryobasidium botryosum (strain FD-172 SS1)</name>
    <dbReference type="NCBI Taxonomy" id="930990"/>
    <lineage>
        <taxon>Eukaryota</taxon>
        <taxon>Fungi</taxon>
        <taxon>Dikarya</taxon>
        <taxon>Basidiomycota</taxon>
        <taxon>Agaricomycotina</taxon>
        <taxon>Agaricomycetes</taxon>
        <taxon>Cantharellales</taxon>
        <taxon>Botryobasidiaceae</taxon>
        <taxon>Botryobasidium</taxon>
    </lineage>
</organism>
<sequence length="183" mass="19584">MGASVNAGGVNMSDVVGGMEANKIQRTPVHQAVGRFNIGGQGQGQGQGQWQQQQQQQQQPQQGFMSNMHSQSSRSKQRAGPGQHSSAFNQHIDPRMHKPGSTGSRSEGGTENSDTMAQQQQVQHQQTHLQQSSRNAGHFSTSMSIQGGGPSFSAGKGITNQRGISALFFQSLTPEHLFDALTS</sequence>
<gene>
    <name evidence="2" type="ORF">BOTBODRAFT_50786</name>
</gene>
<dbReference type="InParanoid" id="A0A067NAA8"/>
<feature type="compositionally biased region" description="Polar residues" evidence="1">
    <location>
        <begin position="64"/>
        <end position="74"/>
    </location>
</feature>
<feature type="compositionally biased region" description="Low complexity" evidence="1">
    <location>
        <begin position="100"/>
        <end position="131"/>
    </location>
</feature>
<name>A0A067NAA8_BOTB1</name>
<dbReference type="EMBL" id="KL198017">
    <property type="protein sequence ID" value="KDQ20721.1"/>
    <property type="molecule type" value="Genomic_DNA"/>
</dbReference>
<dbReference type="Proteomes" id="UP000027195">
    <property type="component" value="Unassembled WGS sequence"/>
</dbReference>
<feature type="region of interest" description="Disordered" evidence="1">
    <location>
        <begin position="36"/>
        <end position="157"/>
    </location>
</feature>
<feature type="compositionally biased region" description="Polar residues" evidence="1">
    <location>
        <begin position="132"/>
        <end position="145"/>
    </location>
</feature>
<evidence type="ECO:0000313" key="2">
    <source>
        <dbReference type="EMBL" id="KDQ20721.1"/>
    </source>
</evidence>
<feature type="compositionally biased region" description="Low complexity" evidence="1">
    <location>
        <begin position="48"/>
        <end position="63"/>
    </location>
</feature>
<evidence type="ECO:0000313" key="3">
    <source>
        <dbReference type="Proteomes" id="UP000027195"/>
    </source>
</evidence>
<dbReference type="HOGENOM" id="CLU_1474940_0_0_1"/>
<feature type="compositionally biased region" description="Gly residues" evidence="1">
    <location>
        <begin position="37"/>
        <end position="47"/>
    </location>
</feature>
<proteinExistence type="predicted"/>
<reference evidence="3" key="1">
    <citation type="journal article" date="2014" name="Proc. Natl. Acad. Sci. U.S.A.">
        <title>Extensive sampling of basidiomycete genomes demonstrates inadequacy of the white-rot/brown-rot paradigm for wood decay fungi.</title>
        <authorList>
            <person name="Riley R."/>
            <person name="Salamov A.A."/>
            <person name="Brown D.W."/>
            <person name="Nagy L.G."/>
            <person name="Floudas D."/>
            <person name="Held B.W."/>
            <person name="Levasseur A."/>
            <person name="Lombard V."/>
            <person name="Morin E."/>
            <person name="Otillar R."/>
            <person name="Lindquist E.A."/>
            <person name="Sun H."/>
            <person name="LaButti K.M."/>
            <person name="Schmutz J."/>
            <person name="Jabbour D."/>
            <person name="Luo H."/>
            <person name="Baker S.E."/>
            <person name="Pisabarro A.G."/>
            <person name="Walton J.D."/>
            <person name="Blanchette R.A."/>
            <person name="Henrissat B."/>
            <person name="Martin F."/>
            <person name="Cullen D."/>
            <person name="Hibbett D.S."/>
            <person name="Grigoriev I.V."/>
        </authorList>
    </citation>
    <scope>NUCLEOTIDE SEQUENCE [LARGE SCALE GENOMIC DNA]</scope>
    <source>
        <strain evidence="3">FD-172 SS1</strain>
    </source>
</reference>
<keyword evidence="3" id="KW-1185">Reference proteome</keyword>
<accession>A0A067NAA8</accession>